<dbReference type="EMBL" id="QZXA01000023">
    <property type="protein sequence ID" value="RJT28241.1"/>
    <property type="molecule type" value="Genomic_DNA"/>
</dbReference>
<reference evidence="1 2" key="1">
    <citation type="submission" date="2018-09" db="EMBL/GenBank/DDBJ databases">
        <title>Mesorhizobium carmichaelinearum sp. nov. isolated from Carmichaelinea spp. root nodules in New Zealand.</title>
        <authorList>
            <person name="De Meyer S.E."/>
        </authorList>
    </citation>
    <scope>NUCLEOTIDE SEQUENCE [LARGE SCALE GENOMIC DNA]</scope>
    <source>
        <strain evidence="1 2">LMG 28313</strain>
    </source>
</reference>
<dbReference type="AlphaFoldDB" id="A0A6M7TJH2"/>
<proteinExistence type="predicted"/>
<evidence type="ECO:0000313" key="2">
    <source>
        <dbReference type="Proteomes" id="UP000275530"/>
    </source>
</evidence>
<accession>A0A6M7TJH2</accession>
<comment type="caution">
    <text evidence="1">The sequence shown here is derived from an EMBL/GenBank/DDBJ whole genome shotgun (WGS) entry which is preliminary data.</text>
</comment>
<protein>
    <submittedName>
        <fullName evidence="1">Uncharacterized protein</fullName>
    </submittedName>
</protein>
<keyword evidence="2" id="KW-1185">Reference proteome</keyword>
<name>A0A6M7TJH2_9HYPH</name>
<evidence type="ECO:0000313" key="1">
    <source>
        <dbReference type="EMBL" id="RJT28241.1"/>
    </source>
</evidence>
<organism evidence="1 2">
    <name type="scientific">Mesorhizobium jarvisii</name>
    <dbReference type="NCBI Taxonomy" id="1777867"/>
    <lineage>
        <taxon>Bacteria</taxon>
        <taxon>Pseudomonadati</taxon>
        <taxon>Pseudomonadota</taxon>
        <taxon>Alphaproteobacteria</taxon>
        <taxon>Hyphomicrobiales</taxon>
        <taxon>Phyllobacteriaceae</taxon>
        <taxon>Mesorhizobium</taxon>
    </lineage>
</organism>
<sequence length="61" mass="6847">MATELPPHVKKYLDDMEVSADALPQDAWETFASLSGGEILLLRKLRKDLEKADVDVVIKVH</sequence>
<gene>
    <name evidence="1" type="ORF">D3242_32745</name>
</gene>
<dbReference type="RefSeq" id="WP_019858052.1">
    <property type="nucleotide sequence ID" value="NZ_CP033507.1"/>
</dbReference>
<dbReference type="Proteomes" id="UP000275530">
    <property type="component" value="Unassembled WGS sequence"/>
</dbReference>